<protein>
    <submittedName>
        <fullName evidence="1">Uncharacterized protein</fullName>
    </submittedName>
</protein>
<keyword evidence="2" id="KW-1185">Reference proteome</keyword>
<dbReference type="EMBL" id="CP019477">
    <property type="protein sequence ID" value="UQC84297.1"/>
    <property type="molecule type" value="Genomic_DNA"/>
</dbReference>
<dbReference type="AlphaFoldDB" id="A0A9Q8SVF3"/>
<dbReference type="Proteomes" id="UP000830671">
    <property type="component" value="Chromosome 5"/>
</dbReference>
<name>A0A9Q8SVF3_9PEZI</name>
<reference evidence="1" key="1">
    <citation type="journal article" date="2021" name="Mol. Plant Microbe Interact.">
        <title>Complete Genome Sequence of the Plant-Pathogenic Fungus Colletotrichum lupini.</title>
        <authorList>
            <person name="Baroncelli R."/>
            <person name="Pensec F."/>
            <person name="Da Lio D."/>
            <person name="Boufleur T."/>
            <person name="Vicente I."/>
            <person name="Sarrocco S."/>
            <person name="Picot A."/>
            <person name="Baraldi E."/>
            <person name="Sukno S."/>
            <person name="Thon M."/>
            <person name="Le Floch G."/>
        </authorList>
    </citation>
    <scope>NUCLEOTIDE SEQUENCE</scope>
    <source>
        <strain evidence="1">IMI 504893</strain>
    </source>
</reference>
<dbReference type="KEGG" id="clup:CLUP02_09793"/>
<proteinExistence type="predicted"/>
<sequence length="206" mass="23180">MTQRHECGHSSQPRGPGAQCLLYRQDRVNSATTWLYLWTLCISDRILQSQYPLVALEILPETHRARSLRYVINPFPALEGYQGGHCSSRAFVATTRPSPYSVIRLLLLGLASTLLCRIQRVSTPLTSFLPPTFHPPSHHRRGSWAAEDSTIHCGNRKLHCLSRYSMQLDPYLDSHAQTRATLAFPRFQSHISCCCEPIASFTTAAS</sequence>
<accession>A0A9Q8SVF3</accession>
<organism evidence="1 2">
    <name type="scientific">Colletotrichum lupini</name>
    <dbReference type="NCBI Taxonomy" id="145971"/>
    <lineage>
        <taxon>Eukaryota</taxon>
        <taxon>Fungi</taxon>
        <taxon>Dikarya</taxon>
        <taxon>Ascomycota</taxon>
        <taxon>Pezizomycotina</taxon>
        <taxon>Sordariomycetes</taxon>
        <taxon>Hypocreomycetidae</taxon>
        <taxon>Glomerellales</taxon>
        <taxon>Glomerellaceae</taxon>
        <taxon>Colletotrichum</taxon>
        <taxon>Colletotrichum acutatum species complex</taxon>
    </lineage>
</organism>
<dbReference type="RefSeq" id="XP_049145915.1">
    <property type="nucleotide sequence ID" value="XM_049288771.1"/>
</dbReference>
<dbReference type="GeneID" id="73343781"/>
<gene>
    <name evidence="1" type="ORF">CLUP02_09793</name>
</gene>
<evidence type="ECO:0000313" key="2">
    <source>
        <dbReference type="Proteomes" id="UP000830671"/>
    </source>
</evidence>
<evidence type="ECO:0000313" key="1">
    <source>
        <dbReference type="EMBL" id="UQC84297.1"/>
    </source>
</evidence>